<evidence type="ECO:0008006" key="3">
    <source>
        <dbReference type="Google" id="ProtNLM"/>
    </source>
</evidence>
<dbReference type="Proteomes" id="UP001470230">
    <property type="component" value="Unassembled WGS sequence"/>
</dbReference>
<protein>
    <recommendedName>
        <fullName evidence="3">DDE-1 domain-containing protein</fullName>
    </recommendedName>
</protein>
<evidence type="ECO:0000313" key="2">
    <source>
        <dbReference type="Proteomes" id="UP001470230"/>
    </source>
</evidence>
<keyword evidence="2" id="KW-1185">Reference proteome</keyword>
<accession>A0ABR2JWZ0</accession>
<organism evidence="1 2">
    <name type="scientific">Tritrichomonas musculus</name>
    <dbReference type="NCBI Taxonomy" id="1915356"/>
    <lineage>
        <taxon>Eukaryota</taxon>
        <taxon>Metamonada</taxon>
        <taxon>Parabasalia</taxon>
        <taxon>Tritrichomonadida</taxon>
        <taxon>Tritrichomonadidae</taxon>
        <taxon>Tritrichomonas</taxon>
    </lineage>
</organism>
<dbReference type="EMBL" id="JAPFFF010000009">
    <property type="protein sequence ID" value="KAK8883384.1"/>
    <property type="molecule type" value="Genomic_DNA"/>
</dbReference>
<gene>
    <name evidence="1" type="ORF">M9Y10_046034</name>
</gene>
<name>A0ABR2JWZ0_9EUKA</name>
<reference evidence="1 2" key="1">
    <citation type="submission" date="2024-04" db="EMBL/GenBank/DDBJ databases">
        <title>Tritrichomonas musculus Genome.</title>
        <authorList>
            <person name="Alves-Ferreira E."/>
            <person name="Grigg M."/>
            <person name="Lorenzi H."/>
            <person name="Galac M."/>
        </authorList>
    </citation>
    <scope>NUCLEOTIDE SEQUENCE [LARGE SCALE GENOMIC DNA]</scope>
    <source>
        <strain evidence="1 2">EAF2021</strain>
    </source>
</reference>
<evidence type="ECO:0000313" key="1">
    <source>
        <dbReference type="EMBL" id="KAK8883384.1"/>
    </source>
</evidence>
<proteinExistence type="predicted"/>
<comment type="caution">
    <text evidence="1">The sequence shown here is derived from an EMBL/GenBank/DDBJ whole genome shotgun (WGS) entry which is preliminary data.</text>
</comment>
<sequence>MDGFTGHEKSLDTLEEVLKKYNITILFIPPHTSDQVQPLNLFGFNLQKSKTQKHVFNHHYSLQTNQILAILEGLDEIRSYHAITTAWQMAGIFKTRSPEKAIPNDIFLQEHIIDINRNKKIRNLNSRSQTLQGSQNKLRKYEVLKPDQYYPKRKELKLSTPEQLLMEKLTIEEANEIKKKYSIRRFTIPTKEPNNHLITEYSTLRIKQGTSNKRGRKRKPSSLHRVATLRIPPDA</sequence>